<sequence length="456" mass="51475">MLRHAMPQTDRKDGGNNPSNFPQGGGESELTNEATYPHREGESLSKRQTSLDSGDLSKCTQSGKLTNFVAPVNWKRCPLCSEKTNGDGVLKSFEVFCLLCALNHQWQFRSSGFLMQEIRSLNSGGHSTSSSETGSRTGITTTMVWLFETTFLDVHGLILDTGSFDNYLGEPWKYFTSYDLALFLLIPALIIFFLVLRKEYLRLDQEAKYSMLGAEVDSLFSEYSHNSQQSTEKLSLRTKFMLMFEAKSKLRLLEEGIQMCASYHSVTLHSDVKMRLCVLQVYAVHLTEITTLGDTLQENDGMNTLRRGIKTPVVSRSFSNLGDNELIQYQILQTDITRTVWQTIGRITNEILGVNGIRKNHYLVTFGAETIIESFLLMITYLQSNRSEAQKLTKKKQSSTRLIVSCRTRKTTRREYVMTTVNGAGNLGTNVKVTLYVRDDIPGTNDQASETPETKR</sequence>
<evidence type="ECO:0000313" key="3">
    <source>
        <dbReference type="EMBL" id="RMX53769.1"/>
    </source>
</evidence>
<comment type="caution">
    <text evidence="3">The sequence shown here is derived from an EMBL/GenBank/DDBJ whole genome shotgun (WGS) entry which is preliminary data.</text>
</comment>
<dbReference type="OrthoDB" id="5977655at2759"/>
<evidence type="ECO:0000256" key="1">
    <source>
        <dbReference type="SAM" id="MobiDB-lite"/>
    </source>
</evidence>
<feature type="transmembrane region" description="Helical" evidence="2">
    <location>
        <begin position="139"/>
        <end position="158"/>
    </location>
</feature>
<gene>
    <name evidence="3" type="ORF">pdam_00000272</name>
</gene>
<feature type="compositionally biased region" description="Basic and acidic residues" evidence="1">
    <location>
        <begin position="36"/>
        <end position="45"/>
    </location>
</feature>
<dbReference type="EMBL" id="RCHS01001413">
    <property type="protein sequence ID" value="RMX53769.1"/>
    <property type="molecule type" value="Genomic_DNA"/>
</dbReference>
<name>A0A3M6UJN6_POCDA</name>
<evidence type="ECO:0000256" key="2">
    <source>
        <dbReference type="SAM" id="Phobius"/>
    </source>
</evidence>
<accession>A0A3M6UJN6</accession>
<feature type="transmembrane region" description="Helical" evidence="2">
    <location>
        <begin position="178"/>
        <end position="196"/>
    </location>
</feature>
<dbReference type="Proteomes" id="UP000275408">
    <property type="component" value="Unassembled WGS sequence"/>
</dbReference>
<keyword evidence="2" id="KW-0812">Transmembrane</keyword>
<keyword evidence="4" id="KW-1185">Reference proteome</keyword>
<protein>
    <submittedName>
        <fullName evidence="3">Uncharacterized protein</fullName>
    </submittedName>
</protein>
<feature type="region of interest" description="Disordered" evidence="1">
    <location>
        <begin position="1"/>
        <end position="57"/>
    </location>
</feature>
<reference evidence="3 4" key="1">
    <citation type="journal article" date="2018" name="Sci. Rep.">
        <title>Comparative analysis of the Pocillopora damicornis genome highlights role of immune system in coral evolution.</title>
        <authorList>
            <person name="Cunning R."/>
            <person name="Bay R.A."/>
            <person name="Gillette P."/>
            <person name="Baker A.C."/>
            <person name="Traylor-Knowles N."/>
        </authorList>
    </citation>
    <scope>NUCLEOTIDE SEQUENCE [LARGE SCALE GENOMIC DNA]</scope>
    <source>
        <strain evidence="3">RSMAS</strain>
        <tissue evidence="3">Whole animal</tissue>
    </source>
</reference>
<proteinExistence type="predicted"/>
<keyword evidence="2" id="KW-0472">Membrane</keyword>
<dbReference type="AlphaFoldDB" id="A0A3M6UJN6"/>
<feature type="compositionally biased region" description="Polar residues" evidence="1">
    <location>
        <begin position="46"/>
        <end position="57"/>
    </location>
</feature>
<evidence type="ECO:0000313" key="4">
    <source>
        <dbReference type="Proteomes" id="UP000275408"/>
    </source>
</evidence>
<organism evidence="3 4">
    <name type="scientific">Pocillopora damicornis</name>
    <name type="common">Cauliflower coral</name>
    <name type="synonym">Millepora damicornis</name>
    <dbReference type="NCBI Taxonomy" id="46731"/>
    <lineage>
        <taxon>Eukaryota</taxon>
        <taxon>Metazoa</taxon>
        <taxon>Cnidaria</taxon>
        <taxon>Anthozoa</taxon>
        <taxon>Hexacorallia</taxon>
        <taxon>Scleractinia</taxon>
        <taxon>Astrocoeniina</taxon>
        <taxon>Pocilloporidae</taxon>
        <taxon>Pocillopora</taxon>
    </lineage>
</organism>
<keyword evidence="2" id="KW-1133">Transmembrane helix</keyword>